<protein>
    <recommendedName>
        <fullName evidence="4">DUF2269 domain-containing protein</fullName>
    </recommendedName>
</protein>
<keyword evidence="1" id="KW-0472">Membrane</keyword>
<dbReference type="RefSeq" id="WP_152661515.1">
    <property type="nucleotide sequence ID" value="NZ_CP036422.1"/>
</dbReference>
<evidence type="ECO:0008006" key="4">
    <source>
        <dbReference type="Google" id="ProtNLM"/>
    </source>
</evidence>
<sequence>MYETLQQFLAPYYFYIKLVHVPFAFLWLFSVVMGYAHYLVPVMQAWRRDSSDPGLTLMRNWVFERFDEGVSVEHIAYPVLLLSGVLLFIAGGWGPHAGWLMLKLAIVIVVTVPMETIDYYISHLNGNKRYLRDKDGEPDWERYEQALHRHWWFFLVTTPMIGLMVVSVLYLAFTKPF</sequence>
<name>A0A5P9NKB4_9GAMM</name>
<dbReference type="KEGG" id="halc:EY643_06940"/>
<accession>A0A5P9NKB4</accession>
<keyword evidence="3" id="KW-1185">Reference proteome</keyword>
<feature type="transmembrane region" description="Helical" evidence="1">
    <location>
        <begin position="12"/>
        <end position="40"/>
    </location>
</feature>
<gene>
    <name evidence="2" type="ORF">EY643_06940</name>
</gene>
<dbReference type="OrthoDB" id="8478445at2"/>
<reference evidence="2 3" key="1">
    <citation type="submission" date="2019-02" db="EMBL/GenBank/DDBJ databases">
        <authorList>
            <person name="Li S.-H."/>
        </authorList>
    </citation>
    <scope>NUCLEOTIDE SEQUENCE [LARGE SCALE GENOMIC DNA]</scope>
    <source>
        <strain evidence="2 3">IMCC14385</strain>
    </source>
</reference>
<feature type="transmembrane region" description="Helical" evidence="1">
    <location>
        <begin position="100"/>
        <end position="121"/>
    </location>
</feature>
<dbReference type="AlphaFoldDB" id="A0A5P9NKB4"/>
<keyword evidence="1" id="KW-0812">Transmembrane</keyword>
<feature type="transmembrane region" description="Helical" evidence="1">
    <location>
        <begin position="75"/>
        <end position="94"/>
    </location>
</feature>
<dbReference type="EMBL" id="CP036422">
    <property type="protein sequence ID" value="QFU75408.1"/>
    <property type="molecule type" value="Genomic_DNA"/>
</dbReference>
<proteinExistence type="predicted"/>
<dbReference type="Proteomes" id="UP000326287">
    <property type="component" value="Chromosome"/>
</dbReference>
<evidence type="ECO:0000313" key="2">
    <source>
        <dbReference type="EMBL" id="QFU75408.1"/>
    </source>
</evidence>
<organism evidence="2 3">
    <name type="scientific">Halioglobus maricola</name>
    <dbReference type="NCBI Taxonomy" id="2601894"/>
    <lineage>
        <taxon>Bacteria</taxon>
        <taxon>Pseudomonadati</taxon>
        <taxon>Pseudomonadota</taxon>
        <taxon>Gammaproteobacteria</taxon>
        <taxon>Cellvibrionales</taxon>
        <taxon>Halieaceae</taxon>
        <taxon>Halioglobus</taxon>
    </lineage>
</organism>
<keyword evidence="1" id="KW-1133">Transmembrane helix</keyword>
<evidence type="ECO:0000256" key="1">
    <source>
        <dbReference type="SAM" id="Phobius"/>
    </source>
</evidence>
<feature type="transmembrane region" description="Helical" evidence="1">
    <location>
        <begin position="151"/>
        <end position="173"/>
    </location>
</feature>
<evidence type="ECO:0000313" key="3">
    <source>
        <dbReference type="Proteomes" id="UP000326287"/>
    </source>
</evidence>